<protein>
    <submittedName>
        <fullName evidence="1">Uncharacterized protein</fullName>
    </submittedName>
</protein>
<dbReference type="Proteomes" id="UP000243494">
    <property type="component" value="Unassembled WGS sequence"/>
</dbReference>
<comment type="caution">
    <text evidence="1">The sequence shown here is derived from an EMBL/GenBank/DDBJ whole genome shotgun (WGS) entry which is preliminary data.</text>
</comment>
<dbReference type="RefSeq" id="WP_095404634.1">
    <property type="nucleotide sequence ID" value="NZ_NOJZ02000040.1"/>
</dbReference>
<proteinExistence type="predicted"/>
<evidence type="ECO:0000313" key="1">
    <source>
        <dbReference type="EMBL" id="RDY22555.1"/>
    </source>
</evidence>
<accession>A0A371IPZ8</accession>
<dbReference type="EMBL" id="NOJZ02000040">
    <property type="protein sequence ID" value="RDY22555.1"/>
    <property type="molecule type" value="Genomic_DNA"/>
</dbReference>
<organism evidence="1 2">
    <name type="scientific">Romboutsia maritimum</name>
    <dbReference type="NCBI Taxonomy" id="2020948"/>
    <lineage>
        <taxon>Bacteria</taxon>
        <taxon>Bacillati</taxon>
        <taxon>Bacillota</taxon>
        <taxon>Clostridia</taxon>
        <taxon>Peptostreptococcales</taxon>
        <taxon>Peptostreptococcaceae</taxon>
        <taxon>Romboutsia</taxon>
    </lineage>
</organism>
<dbReference type="AlphaFoldDB" id="A0A371IPZ8"/>
<gene>
    <name evidence="1" type="ORF">CHF27_012815</name>
</gene>
<keyword evidence="2" id="KW-1185">Reference proteome</keyword>
<name>A0A371IPZ8_9FIRM</name>
<sequence>MILQKQFIKILVQLGVAKYEFDAIKSISEMERAEIIKKIKYSNTNSKFILFKKYAIRYLANAKKSSEVASLTTVNSNKRYVENILKTQFILNIIIPSMKKRGLKLSVNDFLGFLDNINCNLLHSANNMTKYYKNLIANKSIVIDDDYLYNSNIATLARKNIFIAHIEYNSITDNTKIRVYYFNTSKDKNSYATTLNYSICYNTMKRLFGKNILLEFNVITLNNLIKDGLIEELNKKGINPRTKEKKTESYLIEMLRANRLCEIDFERMKIKIISYDIK</sequence>
<reference evidence="1 2" key="1">
    <citation type="journal article" date="2017" name="Genome Announc.">
        <title>Draft Genome Sequence of Romboutsia maritimum sp. nov. Strain CCRI-22766(T), Isolated from Coastal Estuarine Mud.</title>
        <authorList>
            <person name="Maheux A.F."/>
            <person name="Boudreau D.K."/>
            <person name="Berube E."/>
            <person name="Boissinot M."/>
            <person name="Raymond F."/>
            <person name="Brodeur S."/>
            <person name="Corbeil J."/>
            <person name="Brightwell G."/>
            <person name="Broda D."/>
            <person name="Omar R.F."/>
            <person name="Bergeron M.G."/>
        </authorList>
    </citation>
    <scope>NUCLEOTIDE SEQUENCE [LARGE SCALE GENOMIC DNA]</scope>
    <source>
        <strain evidence="1 2">CCRI-22766</strain>
    </source>
</reference>
<evidence type="ECO:0000313" key="2">
    <source>
        <dbReference type="Proteomes" id="UP000243494"/>
    </source>
</evidence>